<name>A0AAE3XDD6_9DEIO</name>
<keyword evidence="5" id="KW-0249">Electron transport</keyword>
<evidence type="ECO:0000313" key="13">
    <source>
        <dbReference type="EMBL" id="MDR6218432.1"/>
    </source>
</evidence>
<accession>A0AAE3XDD6</accession>
<keyword evidence="11" id="KW-0676">Redox-active center</keyword>
<dbReference type="AlphaFoldDB" id="A0AAE3XDD6"/>
<dbReference type="EMBL" id="JAVDQK010000004">
    <property type="protein sequence ID" value="MDR6218432.1"/>
    <property type="molecule type" value="Genomic_DNA"/>
</dbReference>
<keyword evidence="8 12" id="KW-0472">Membrane</keyword>
<comment type="similarity">
    <text evidence="2">Belongs to the DsbB family. BdbC subfamily.</text>
</comment>
<dbReference type="PANTHER" id="PTHR43469">
    <property type="entry name" value="DISULFIDE FORMATION PROTEIN-RELATED"/>
    <property type="match status" value="1"/>
</dbReference>
<evidence type="ECO:0000256" key="8">
    <source>
        <dbReference type="ARBA" id="ARBA00023136"/>
    </source>
</evidence>
<evidence type="ECO:0000313" key="14">
    <source>
        <dbReference type="Proteomes" id="UP001185331"/>
    </source>
</evidence>
<feature type="transmembrane region" description="Helical" evidence="12">
    <location>
        <begin position="61"/>
        <end position="78"/>
    </location>
</feature>
<evidence type="ECO:0000256" key="2">
    <source>
        <dbReference type="ARBA" id="ARBA00007602"/>
    </source>
</evidence>
<keyword evidence="6 12" id="KW-1133">Transmembrane helix</keyword>
<keyword evidence="3" id="KW-0813">Transport</keyword>
<evidence type="ECO:0000256" key="5">
    <source>
        <dbReference type="ARBA" id="ARBA00022982"/>
    </source>
</evidence>
<dbReference type="Gene3D" id="1.20.1550.10">
    <property type="entry name" value="DsbB-like"/>
    <property type="match status" value="1"/>
</dbReference>
<feature type="transmembrane region" description="Helical" evidence="12">
    <location>
        <begin position="103"/>
        <end position="127"/>
    </location>
</feature>
<keyword evidence="7" id="KW-0560">Oxidoreductase</keyword>
<comment type="subcellular location">
    <subcellularLocation>
        <location evidence="1">Membrane</location>
        <topology evidence="1">Multi-pass membrane protein</topology>
    </subcellularLocation>
</comment>
<reference evidence="13" key="1">
    <citation type="submission" date="2023-07" db="EMBL/GenBank/DDBJ databases">
        <title>Sorghum-associated microbial communities from plants grown in Nebraska, USA.</title>
        <authorList>
            <person name="Schachtman D."/>
        </authorList>
    </citation>
    <scope>NUCLEOTIDE SEQUENCE</scope>
    <source>
        <strain evidence="13">BE330</strain>
    </source>
</reference>
<dbReference type="InterPro" id="IPR012187">
    <property type="entry name" value="Disulphide_bond_form_BdbC"/>
</dbReference>
<dbReference type="Proteomes" id="UP001185331">
    <property type="component" value="Unassembled WGS sequence"/>
</dbReference>
<proteinExistence type="inferred from homology"/>
<evidence type="ECO:0000256" key="11">
    <source>
        <dbReference type="ARBA" id="ARBA00023284"/>
    </source>
</evidence>
<evidence type="ECO:0000256" key="7">
    <source>
        <dbReference type="ARBA" id="ARBA00023002"/>
    </source>
</evidence>
<dbReference type="SUPFAM" id="SSF158442">
    <property type="entry name" value="DsbB-like"/>
    <property type="match status" value="1"/>
</dbReference>
<dbReference type="GO" id="GO:0016020">
    <property type="term" value="C:membrane"/>
    <property type="evidence" value="ECO:0007669"/>
    <property type="project" value="UniProtKB-SubCell"/>
</dbReference>
<evidence type="ECO:0000256" key="3">
    <source>
        <dbReference type="ARBA" id="ARBA00022448"/>
    </source>
</evidence>
<keyword evidence="4 12" id="KW-0812">Transmembrane</keyword>
<dbReference type="GO" id="GO:0006457">
    <property type="term" value="P:protein folding"/>
    <property type="evidence" value="ECO:0007669"/>
    <property type="project" value="InterPro"/>
</dbReference>
<protein>
    <submittedName>
        <fullName evidence="13">Disulfide bond formation protein DsbB</fullName>
    </submittedName>
</protein>
<dbReference type="GO" id="GO:0015035">
    <property type="term" value="F:protein-disulfide reductase activity"/>
    <property type="evidence" value="ECO:0007669"/>
    <property type="project" value="InterPro"/>
</dbReference>
<evidence type="ECO:0000256" key="1">
    <source>
        <dbReference type="ARBA" id="ARBA00004141"/>
    </source>
</evidence>
<organism evidence="13 14">
    <name type="scientific">Deinococcus soli</name>
    <name type="common">ex Cha et al. 2016</name>
    <dbReference type="NCBI Taxonomy" id="1309411"/>
    <lineage>
        <taxon>Bacteria</taxon>
        <taxon>Thermotogati</taxon>
        <taxon>Deinococcota</taxon>
        <taxon>Deinococci</taxon>
        <taxon>Deinococcales</taxon>
        <taxon>Deinococcaceae</taxon>
        <taxon>Deinococcus</taxon>
    </lineage>
</organism>
<evidence type="ECO:0000256" key="9">
    <source>
        <dbReference type="ARBA" id="ARBA00023157"/>
    </source>
</evidence>
<evidence type="ECO:0000256" key="12">
    <source>
        <dbReference type="SAM" id="Phobius"/>
    </source>
</evidence>
<keyword evidence="10" id="KW-0143">Chaperone</keyword>
<dbReference type="InterPro" id="IPR023380">
    <property type="entry name" value="DsbB-like_sf"/>
</dbReference>
<comment type="caution">
    <text evidence="13">The sequence shown here is derived from an EMBL/GenBank/DDBJ whole genome shotgun (WGS) entry which is preliminary data.</text>
</comment>
<keyword evidence="9" id="KW-1015">Disulfide bond</keyword>
<dbReference type="PIRSF" id="PIRSF036659">
    <property type="entry name" value="BdbC"/>
    <property type="match status" value="1"/>
</dbReference>
<dbReference type="PANTHER" id="PTHR43469:SF1">
    <property type="entry name" value="SPBETA PROPHAGE-DERIVED DISULFIDE BOND FORMATION PROTEIN B"/>
    <property type="match status" value="1"/>
</dbReference>
<feature type="transmembrane region" description="Helical" evidence="12">
    <location>
        <begin position="7"/>
        <end position="28"/>
    </location>
</feature>
<dbReference type="InterPro" id="IPR003752">
    <property type="entry name" value="DiS_bond_form_DsbB/BdbC"/>
</dbReference>
<dbReference type="RefSeq" id="WP_309854907.1">
    <property type="nucleotide sequence ID" value="NZ_JAVDQJ010000005.1"/>
</dbReference>
<gene>
    <name evidence="13" type="ORF">J2Y00_001995</name>
</gene>
<evidence type="ECO:0000256" key="4">
    <source>
        <dbReference type="ARBA" id="ARBA00022692"/>
    </source>
</evidence>
<sequence length="141" mass="15251">MTRLHAAWAVALVATLGSLYFSEVAGFVPCYLCWMQRVCMYPLAAQLGLAVLTGDVSHRRYALTLAVPGWLIAAFHILEENHIVGGLAQCTVGAGGAGCDVKWINLLGFITIPTLSFVAFSLIIILLSWRDRPSSARTLTT</sequence>
<evidence type="ECO:0000256" key="6">
    <source>
        <dbReference type="ARBA" id="ARBA00022989"/>
    </source>
</evidence>
<evidence type="ECO:0000256" key="10">
    <source>
        <dbReference type="ARBA" id="ARBA00023186"/>
    </source>
</evidence>
<dbReference type="Pfam" id="PF02600">
    <property type="entry name" value="DsbB"/>
    <property type="match status" value="1"/>
</dbReference>